<evidence type="ECO:0000256" key="6">
    <source>
        <dbReference type="ARBA" id="ARBA00023163"/>
    </source>
</evidence>
<dbReference type="EMBL" id="SGPM01000095">
    <property type="protein sequence ID" value="THH30073.1"/>
    <property type="molecule type" value="Genomic_DNA"/>
</dbReference>
<dbReference type="PANTHER" id="PTHR35784">
    <property type="entry name" value="MEDIATOR OF RNA POLYMERASE II TRANSCRIPTION SUBUNIT 5"/>
    <property type="match status" value="1"/>
</dbReference>
<dbReference type="GO" id="GO:0006357">
    <property type="term" value="P:regulation of transcription by RNA polymerase II"/>
    <property type="evidence" value="ECO:0007669"/>
    <property type="project" value="InterPro"/>
</dbReference>
<evidence type="ECO:0000256" key="3">
    <source>
        <dbReference type="ARBA" id="ARBA00020628"/>
    </source>
</evidence>
<accession>A0A4V3XIQ3</accession>
<keyword evidence="6" id="KW-0804">Transcription</keyword>
<feature type="region of interest" description="Disordered" evidence="10">
    <location>
        <begin position="1"/>
        <end position="114"/>
    </location>
</feature>
<dbReference type="Pfam" id="PF01465">
    <property type="entry name" value="GRIP"/>
    <property type="match status" value="1"/>
</dbReference>
<feature type="compositionally biased region" description="Basic and acidic residues" evidence="10">
    <location>
        <begin position="1"/>
        <end position="28"/>
    </location>
</feature>
<feature type="compositionally biased region" description="Low complexity" evidence="10">
    <location>
        <begin position="29"/>
        <end position="45"/>
    </location>
</feature>
<dbReference type="InterPro" id="IPR014801">
    <property type="entry name" value="Mediator_Med5_fun"/>
</dbReference>
<evidence type="ECO:0000259" key="11">
    <source>
        <dbReference type="Pfam" id="PF01465"/>
    </source>
</evidence>
<sequence>MTPAEVRMESDSQAERPPSEVLEDHIAELEAAAEPEASPEPSTESVDVGSGKENVEEESTPFIATSEDIGEAEAIEPSVPDEVSAPADTPPEPTTSTESVPDATLHADATAAPATIEIISPPALAPLISPSKTDESDIEALQQRLKLVEQRFADVSTSFKRLQAEKAAADLVLREFTPLESMQDTEALNDYLQNMNLKNEMAQDEIRRLTGKLTRKVLSSAKPEFEADSDAIGQDERIEELRDTHHLESKSQSDQIEKLRAQRDESEALLKASQATQSEAVEEAKRKKAELDALHLEVEKVKNTGKEEEEKRVKAIALLKTVRQKLVKAEKERDDATRELHTLREKERDERDKFQEEKQNLLADIETVNHERETAIVGLRSQFDRELTAVKERHEKEQLALRGQYELEAVTTKALYTKELEAKTSRVAQLESIVQTLRTDKDDLFDQLQMRQAELESSRHLQETLQSQSSEFQYQIRESTERIALLQDELAETQRSHAFGVHSPSASADEVSRLLLEAEAKYESRLAEFRRQLSDIERERDEGEADWSRKLVEKVKEIDALKRTVSQSLRSEDDERERMYNLKEEITRLKEELRVSQVLISDLKGQAGKIGDVEATVRSQLADANSKANALQQQLEEFQSREAQLKANNKTLRDELRKVQSSAALLERQRNPGVGYWAARPDGSSETRSPRSSVSDLQSPNGQTSRPGSPAGPSKSDEEVNFEYLRNVILQFLEHQEMRWLKLCKLFISQNLMGHAVPSEAIHLELSNSVLVLHTSYPGDPALRAYLKAAIQDGVLPLAAFVTAFLSGARSPDLHNLFTLDSLCQVIVESHYASGMPPIGRDGPSENGTQLFTLQLTPFDIYGLSNPDDHTTSEKTSPQMWKAFVIGRLPHIIAAFEKAVEHDGIEPDWRFAVAASALDIDTLGQLCKIMYSVDSALDILSLHANLPDMLAVALALVEDYDCETVGDPQTAITHVGDVVLFLQYTLARFHLSNLVFHLKGRELRPDVLFAGSVTHRVDSKGEDVPVFNAWFKALFDSNSEGIEDTILRSTRPKILLRLAGTLFSHAIQQCTDRKLDKDVMINGFSYFSGQLLNWTLIGVVKVLLTEIEQKFMRVPLYQDILQTLVTSSSCPQPVLRLTAGAMLRLFPAKFTPLPGLTDHTKIRRVALEALKRPADDAPVPLSLEVADWNEIPRRDLRNALSAARSERAPSLDVDRCLLYMAPTKFLQVVWNELSVAITMGELETPRRLATYILSHPRPSNSPPLLPIFFHVVLSGIVTSLDHAQPAEQTMAVELLVAIISSALTAALHIEWALLSVCDESQFVLGQSVSAMARRLGGDLRKNTGSQTSEVIAQRLSSSHSFVTNFPTFMAEA</sequence>
<feature type="compositionally biased region" description="Low complexity" evidence="10">
    <location>
        <begin position="94"/>
        <end position="114"/>
    </location>
</feature>
<evidence type="ECO:0000256" key="5">
    <source>
        <dbReference type="ARBA" id="ARBA00023159"/>
    </source>
</evidence>
<comment type="similarity">
    <text evidence="2">Belongs to the Mediator complex subunit 5 family.</text>
</comment>
<dbReference type="GO" id="GO:0003712">
    <property type="term" value="F:transcription coregulator activity"/>
    <property type="evidence" value="ECO:0007669"/>
    <property type="project" value="InterPro"/>
</dbReference>
<reference evidence="12 13" key="1">
    <citation type="submission" date="2019-02" db="EMBL/GenBank/DDBJ databases">
        <title>Genome sequencing of the rare red list fungi Antrodiella citrinella (Flaviporus citrinellus).</title>
        <authorList>
            <person name="Buettner E."/>
            <person name="Kellner H."/>
        </authorList>
    </citation>
    <scope>NUCLEOTIDE SEQUENCE [LARGE SCALE GENOMIC DNA]</scope>
    <source>
        <strain evidence="12 13">DSM 108506</strain>
    </source>
</reference>
<keyword evidence="9" id="KW-0175">Coiled coil</keyword>
<gene>
    <name evidence="12" type="ORF">EUX98_g4104</name>
</gene>
<feature type="coiled-coil region" evidence="9">
    <location>
        <begin position="476"/>
        <end position="546"/>
    </location>
</feature>
<feature type="compositionally biased region" description="Polar residues" evidence="10">
    <location>
        <begin position="696"/>
        <end position="707"/>
    </location>
</feature>
<dbReference type="GO" id="GO:0016592">
    <property type="term" value="C:mediator complex"/>
    <property type="evidence" value="ECO:0007669"/>
    <property type="project" value="InterPro"/>
</dbReference>
<dbReference type="PANTHER" id="PTHR35784:SF1">
    <property type="entry name" value="MEDIATOR OF RNA POLYMERASE II TRANSCRIPTION SUBUNIT 5"/>
    <property type="match status" value="1"/>
</dbReference>
<dbReference type="Proteomes" id="UP000308730">
    <property type="component" value="Unassembled WGS sequence"/>
</dbReference>
<evidence type="ECO:0000256" key="8">
    <source>
        <dbReference type="ARBA" id="ARBA00031256"/>
    </source>
</evidence>
<evidence type="ECO:0000313" key="13">
    <source>
        <dbReference type="Proteomes" id="UP000308730"/>
    </source>
</evidence>
<evidence type="ECO:0000256" key="9">
    <source>
        <dbReference type="SAM" id="Coils"/>
    </source>
</evidence>
<keyword evidence="5" id="KW-0010">Activator</keyword>
<protein>
    <recommendedName>
        <fullName evidence="3">Mediator of RNA polymerase II transcription subunit 5</fullName>
    </recommendedName>
    <alternativeName>
        <fullName evidence="8">Mediator complex subunit 5</fullName>
    </alternativeName>
</protein>
<keyword evidence="7" id="KW-0539">Nucleus</keyword>
<evidence type="ECO:0000256" key="7">
    <source>
        <dbReference type="ARBA" id="ARBA00023242"/>
    </source>
</evidence>
<evidence type="ECO:0000313" key="12">
    <source>
        <dbReference type="EMBL" id="THH30073.1"/>
    </source>
</evidence>
<dbReference type="OrthoDB" id="5549158at2759"/>
<feature type="compositionally biased region" description="Basic and acidic residues" evidence="10">
    <location>
        <begin position="243"/>
        <end position="268"/>
    </location>
</feature>
<evidence type="ECO:0000256" key="4">
    <source>
        <dbReference type="ARBA" id="ARBA00023015"/>
    </source>
</evidence>
<evidence type="ECO:0000256" key="10">
    <source>
        <dbReference type="SAM" id="MobiDB-lite"/>
    </source>
</evidence>
<feature type="domain" description="GRIP" evidence="11">
    <location>
        <begin position="720"/>
        <end position="737"/>
    </location>
</feature>
<comment type="subcellular location">
    <subcellularLocation>
        <location evidence="1">Nucleus</location>
    </subcellularLocation>
</comment>
<name>A0A4V3XIQ3_9APHY</name>
<organism evidence="12 13">
    <name type="scientific">Antrodiella citrinella</name>
    <dbReference type="NCBI Taxonomy" id="2447956"/>
    <lineage>
        <taxon>Eukaryota</taxon>
        <taxon>Fungi</taxon>
        <taxon>Dikarya</taxon>
        <taxon>Basidiomycota</taxon>
        <taxon>Agaricomycotina</taxon>
        <taxon>Agaricomycetes</taxon>
        <taxon>Polyporales</taxon>
        <taxon>Steccherinaceae</taxon>
        <taxon>Antrodiella</taxon>
    </lineage>
</organism>
<evidence type="ECO:0000256" key="2">
    <source>
        <dbReference type="ARBA" id="ARBA00008782"/>
    </source>
</evidence>
<feature type="region of interest" description="Disordered" evidence="10">
    <location>
        <begin position="243"/>
        <end position="286"/>
    </location>
</feature>
<evidence type="ECO:0000256" key="1">
    <source>
        <dbReference type="ARBA" id="ARBA00004123"/>
    </source>
</evidence>
<feature type="coiled-coil region" evidence="9">
    <location>
        <begin position="131"/>
        <end position="158"/>
    </location>
</feature>
<comment type="caution">
    <text evidence="12">The sequence shown here is derived from an EMBL/GenBank/DDBJ whole genome shotgun (WGS) entry which is preliminary data.</text>
</comment>
<feature type="coiled-coil region" evidence="9">
    <location>
        <begin position="572"/>
        <end position="669"/>
    </location>
</feature>
<dbReference type="InterPro" id="IPR000237">
    <property type="entry name" value="GRIP_dom"/>
</dbReference>
<proteinExistence type="inferred from homology"/>
<keyword evidence="13" id="KW-1185">Reference proteome</keyword>
<feature type="region of interest" description="Disordered" evidence="10">
    <location>
        <begin position="674"/>
        <end position="717"/>
    </location>
</feature>
<keyword evidence="4" id="KW-0805">Transcription regulation</keyword>